<evidence type="ECO:0000256" key="4">
    <source>
        <dbReference type="ARBA" id="ARBA00022485"/>
    </source>
</evidence>
<dbReference type="PANTHER" id="PTHR43598:SF5">
    <property type="entry name" value="DMSO REDUCTASE CHAIN A"/>
    <property type="match status" value="1"/>
</dbReference>
<evidence type="ECO:0000256" key="1">
    <source>
        <dbReference type="ARBA" id="ARBA00001966"/>
    </source>
</evidence>
<feature type="domain" description="4Fe-4S Mo/W bis-MGD-type" evidence="9">
    <location>
        <begin position="65"/>
        <end position="120"/>
    </location>
</feature>
<dbReference type="PANTHER" id="PTHR43598">
    <property type="entry name" value="TUNGSTEN-CONTAINING FORMYLMETHANOFURAN DEHYDROGENASE 2 SUBUNIT B"/>
    <property type="match status" value="1"/>
</dbReference>
<dbReference type="InterPro" id="IPR006963">
    <property type="entry name" value="Mopterin_OxRdtase_4Fe-4S_dom"/>
</dbReference>
<gene>
    <name evidence="10" type="ORF">RFN28_33310</name>
</gene>
<evidence type="ECO:0000313" key="10">
    <source>
        <dbReference type="EMBL" id="MDX8483294.1"/>
    </source>
</evidence>
<evidence type="ECO:0000259" key="9">
    <source>
        <dbReference type="PROSITE" id="PS51669"/>
    </source>
</evidence>
<dbReference type="Gene3D" id="2.20.25.90">
    <property type="entry name" value="ADC-like domains"/>
    <property type="match status" value="1"/>
</dbReference>
<comment type="subcellular location">
    <subcellularLocation>
        <location evidence="2">Cell envelope</location>
    </subcellularLocation>
</comment>
<accession>A0ABU4YBG3</accession>
<dbReference type="Proteomes" id="UP001287059">
    <property type="component" value="Unassembled WGS sequence"/>
</dbReference>
<keyword evidence="6" id="KW-0560">Oxidoreductase</keyword>
<keyword evidence="4" id="KW-0004">4Fe-4S</keyword>
<sequence length="170" mass="19157">MPGQSKISGNNSRPSPPPRRFRWGFLCWDRSDCRSLRDSREAAFSPCSRLGSDHRTTFGDPPTMIEEKVGFCTLCKSRCGTINVVENDWLKKAVPNPDHPTGKAVCLKGRSAPEIVHNSRRLRRRSGARRRRVIPDPQWVQVSWDEALDEIADRLKGHVARGGPSQSPSR</sequence>
<organism evidence="10 11">
    <name type="scientific">Mesorhizobium album</name>
    <dbReference type="NCBI Taxonomy" id="3072314"/>
    <lineage>
        <taxon>Bacteria</taxon>
        <taxon>Pseudomonadati</taxon>
        <taxon>Pseudomonadota</taxon>
        <taxon>Alphaproteobacteria</taxon>
        <taxon>Hyphomicrobiales</taxon>
        <taxon>Phyllobacteriaceae</taxon>
        <taxon>Mesorhizobium</taxon>
    </lineage>
</organism>
<comment type="similarity">
    <text evidence="3">Belongs to the prokaryotic molybdopterin-containing oxidoreductase family.</text>
</comment>
<keyword evidence="5" id="KW-0479">Metal-binding</keyword>
<dbReference type="EMBL" id="JAVIIW010000078">
    <property type="protein sequence ID" value="MDX8483294.1"/>
    <property type="molecule type" value="Genomic_DNA"/>
</dbReference>
<comment type="cofactor">
    <cofactor evidence="1">
        <name>[4Fe-4S] cluster</name>
        <dbReference type="ChEBI" id="CHEBI:49883"/>
    </cofactor>
</comment>
<evidence type="ECO:0000256" key="3">
    <source>
        <dbReference type="ARBA" id="ARBA00010312"/>
    </source>
</evidence>
<protein>
    <recommendedName>
        <fullName evidence="9">4Fe-4S Mo/W bis-MGD-type domain-containing protein</fullName>
    </recommendedName>
</protein>
<dbReference type="Pfam" id="PF04879">
    <property type="entry name" value="Molybdop_Fe4S4"/>
    <property type="match status" value="1"/>
</dbReference>
<dbReference type="SUPFAM" id="SSF53706">
    <property type="entry name" value="Formate dehydrogenase/DMSO reductase, domains 1-3"/>
    <property type="match status" value="1"/>
</dbReference>
<evidence type="ECO:0000256" key="8">
    <source>
        <dbReference type="ARBA" id="ARBA00023014"/>
    </source>
</evidence>
<name>A0ABU4YBG3_9HYPH</name>
<evidence type="ECO:0000256" key="6">
    <source>
        <dbReference type="ARBA" id="ARBA00023002"/>
    </source>
</evidence>
<dbReference type="PROSITE" id="PS51669">
    <property type="entry name" value="4FE4S_MOW_BIS_MGD"/>
    <property type="match status" value="1"/>
</dbReference>
<evidence type="ECO:0000256" key="7">
    <source>
        <dbReference type="ARBA" id="ARBA00023004"/>
    </source>
</evidence>
<comment type="caution">
    <text evidence="10">The sequence shown here is derived from an EMBL/GenBank/DDBJ whole genome shotgun (WGS) entry which is preliminary data.</text>
</comment>
<evidence type="ECO:0000256" key="5">
    <source>
        <dbReference type="ARBA" id="ARBA00022723"/>
    </source>
</evidence>
<keyword evidence="8" id="KW-0411">Iron-sulfur</keyword>
<dbReference type="SMART" id="SM00926">
    <property type="entry name" value="Molybdop_Fe4S4"/>
    <property type="match status" value="1"/>
</dbReference>
<keyword evidence="11" id="KW-1185">Reference proteome</keyword>
<dbReference type="Gene3D" id="3.40.50.740">
    <property type="match status" value="1"/>
</dbReference>
<proteinExistence type="inferred from homology"/>
<evidence type="ECO:0000256" key="2">
    <source>
        <dbReference type="ARBA" id="ARBA00004196"/>
    </source>
</evidence>
<reference evidence="10 11" key="1">
    <citation type="submission" date="2023-08" db="EMBL/GenBank/DDBJ databases">
        <title>Implementing the SeqCode for naming new Mesorhizobium species isolated from Vachellia karroo root nodules.</title>
        <authorList>
            <person name="Van Lill M."/>
        </authorList>
    </citation>
    <scope>NUCLEOTIDE SEQUENCE [LARGE SCALE GENOMIC DNA]</scope>
    <source>
        <strain evidence="10 11">VK24D</strain>
    </source>
</reference>
<keyword evidence="7" id="KW-0408">Iron</keyword>
<evidence type="ECO:0000313" key="11">
    <source>
        <dbReference type="Proteomes" id="UP001287059"/>
    </source>
</evidence>